<dbReference type="InParanoid" id="F7VU33"/>
<comment type="caution">
    <text evidence="3">The sequence shown here is derived from an EMBL/GenBank/DDBJ whole genome shotgun (WGS) entry which is preliminary data.</text>
</comment>
<organism evidence="3 4">
    <name type="scientific">Sordaria macrospora (strain ATCC MYA-333 / DSM 997 / K(L3346) / K-hell)</name>
    <dbReference type="NCBI Taxonomy" id="771870"/>
    <lineage>
        <taxon>Eukaryota</taxon>
        <taxon>Fungi</taxon>
        <taxon>Dikarya</taxon>
        <taxon>Ascomycota</taxon>
        <taxon>Pezizomycotina</taxon>
        <taxon>Sordariomycetes</taxon>
        <taxon>Sordariomycetidae</taxon>
        <taxon>Sordariales</taxon>
        <taxon>Sordariaceae</taxon>
        <taxon>Sordaria</taxon>
    </lineage>
</organism>
<evidence type="ECO:0000256" key="2">
    <source>
        <dbReference type="SAM" id="SignalP"/>
    </source>
</evidence>
<dbReference type="OrthoDB" id="4671383at2759"/>
<protein>
    <submittedName>
        <fullName evidence="3">WGS project CABT00000000 data, contig 2.7</fullName>
    </submittedName>
</protein>
<proteinExistence type="predicted"/>
<evidence type="ECO:0000313" key="3">
    <source>
        <dbReference type="EMBL" id="CCC09021.1"/>
    </source>
</evidence>
<feature type="chain" id="PRO_5003364466" evidence="2">
    <location>
        <begin position="22"/>
        <end position="483"/>
    </location>
</feature>
<name>F7VU33_SORMK</name>
<feature type="signal peptide" evidence="2">
    <location>
        <begin position="1"/>
        <end position="21"/>
    </location>
</feature>
<gene>
    <name evidence="3" type="ORF">SMAC_03150</name>
</gene>
<dbReference type="VEuPathDB" id="FungiDB:SMAC_03150"/>
<dbReference type="AlphaFoldDB" id="F7VU33"/>
<evidence type="ECO:0000256" key="1">
    <source>
        <dbReference type="SAM" id="MobiDB-lite"/>
    </source>
</evidence>
<accession>F7VU33</accession>
<dbReference type="eggNOG" id="ENOG502RJFC">
    <property type="taxonomic scope" value="Eukaryota"/>
</dbReference>
<keyword evidence="4" id="KW-1185">Reference proteome</keyword>
<feature type="region of interest" description="Disordered" evidence="1">
    <location>
        <begin position="438"/>
        <end position="483"/>
    </location>
</feature>
<evidence type="ECO:0000313" key="4">
    <source>
        <dbReference type="Proteomes" id="UP000001881"/>
    </source>
</evidence>
<sequence length="483" mass="52658">MVHLIQTTVTFLTLLLTISTAAPLIPASAPRSVLPSRGSSNLTSKSWSGIGQIRTLWDGSSHDDLGCLTASGRWTTDEYSCGTFIALRKDGDSIGATQFTLTSKEAGPCEMLGTTLVCEKGRGGYVFGIWPFPNGVPGVECLRYGLYGLMASVQGGPPDVRARPLDLRFTSYVEKGKPMTSGKAHWASSWRKIVMDDSMMGDNTAPTAIDKGLSAMMLTHELIKMSNKQAEEKLLRLTEASGLDSTLARDIISLLIMFIVEGGNPHTMINLLDFISESLAWFWSDSEREKALKFVEDRIVPSSMPSDNSHFSLLSLLLGHPELFLRVHILVARTSTLDNLMLSSSIIQLDLDDETQAYARSRFNDYWSSITTGPWANDIVRNHIYETHSVYKYQLPNFPEFGQTKLFREGPYSKTDIQEWLDSVAHVKVLKEDAALMDSDNGAPSQGGLPGMFGSLSLGTDGDNGDGGGNGDNGDNGGSMDTS</sequence>
<dbReference type="HOGENOM" id="CLU_565207_0_0_1"/>
<keyword evidence="2" id="KW-0732">Signal</keyword>
<feature type="compositionally biased region" description="Gly residues" evidence="1">
    <location>
        <begin position="465"/>
        <end position="477"/>
    </location>
</feature>
<reference evidence="3 4" key="1">
    <citation type="journal article" date="2010" name="PLoS Genet.">
        <title>De novo assembly of a 40 Mb eukaryotic genome from short sequence reads: Sordaria macrospora, a model organism for fungal morphogenesis.</title>
        <authorList>
            <person name="Nowrousian M."/>
            <person name="Stajich J."/>
            <person name="Chu M."/>
            <person name="Engh I."/>
            <person name="Espagne E."/>
            <person name="Halliday K."/>
            <person name="Kamerewerd J."/>
            <person name="Kempken F."/>
            <person name="Knab B."/>
            <person name="Kuo H.C."/>
            <person name="Osiewacz H.D."/>
            <person name="Poeggeler S."/>
            <person name="Read N."/>
            <person name="Seiler S."/>
            <person name="Smith K."/>
            <person name="Zickler D."/>
            <person name="Kueck U."/>
            <person name="Freitag M."/>
        </authorList>
    </citation>
    <scope>NUCLEOTIDE SEQUENCE [LARGE SCALE GENOMIC DNA]</scope>
    <source>
        <strain evidence="4">ATCC MYA-333 / DSM 997 / K(L3346) / K-hell</strain>
        <tissue evidence="3">Mycelium</tissue>
    </source>
</reference>
<dbReference type="Proteomes" id="UP000001881">
    <property type="component" value="Unassembled WGS sequence"/>
</dbReference>
<dbReference type="EMBL" id="CABT02000007">
    <property type="protein sequence ID" value="CCC09021.1"/>
    <property type="molecule type" value="Genomic_DNA"/>
</dbReference>